<feature type="domain" description="Small ribosomal subunit protein uS10" evidence="8">
    <location>
        <begin position="67"/>
        <end position="164"/>
    </location>
</feature>
<evidence type="ECO:0000256" key="5">
    <source>
        <dbReference type="ARBA" id="ARBA00023274"/>
    </source>
</evidence>
<comment type="subcellular location">
    <subcellularLocation>
        <location evidence="1">Mitochondrion</location>
    </subcellularLocation>
</comment>
<dbReference type="EMBL" id="JWZT01004602">
    <property type="protein sequence ID" value="KII63740.1"/>
    <property type="molecule type" value="Genomic_DNA"/>
</dbReference>
<evidence type="ECO:0000259" key="8">
    <source>
        <dbReference type="SMART" id="SM01403"/>
    </source>
</evidence>
<dbReference type="Proteomes" id="UP000031668">
    <property type="component" value="Unassembled WGS sequence"/>
</dbReference>
<dbReference type="InterPro" id="IPR001848">
    <property type="entry name" value="Ribosomal_uS10"/>
</dbReference>
<name>A0A0C2M9R7_THEKT</name>
<dbReference type="OMA" id="RQANEGN"/>
<dbReference type="Gene3D" id="3.30.70.600">
    <property type="entry name" value="Ribosomal protein S10 domain"/>
    <property type="match status" value="1"/>
</dbReference>
<dbReference type="PRINTS" id="PR00971">
    <property type="entry name" value="RIBOSOMALS10"/>
</dbReference>
<evidence type="ECO:0000256" key="2">
    <source>
        <dbReference type="ARBA" id="ARBA00007102"/>
    </source>
</evidence>
<comment type="caution">
    <text evidence="9">The sequence shown here is derived from an EMBL/GenBank/DDBJ whole genome shotgun (WGS) entry which is preliminary data.</text>
</comment>
<keyword evidence="4" id="KW-0496">Mitochondrion</keyword>
<evidence type="ECO:0000313" key="9">
    <source>
        <dbReference type="EMBL" id="KII63740.1"/>
    </source>
</evidence>
<dbReference type="SMART" id="SM01403">
    <property type="entry name" value="Ribosomal_S10"/>
    <property type="match status" value="1"/>
</dbReference>
<dbReference type="SUPFAM" id="SSF54999">
    <property type="entry name" value="Ribosomal protein S10"/>
    <property type="match status" value="1"/>
</dbReference>
<protein>
    <recommendedName>
        <fullName evidence="6">Small ribosomal subunit protein uS10m</fullName>
    </recommendedName>
    <alternativeName>
        <fullName evidence="7">28S ribosomal protein S10, mitochondrial</fullName>
    </alternativeName>
</protein>
<comment type="similarity">
    <text evidence="2">Belongs to the universal ribosomal protein uS10 family.</text>
</comment>
<keyword evidence="3 9" id="KW-0689">Ribosomal protein</keyword>
<dbReference type="PANTHER" id="PTHR13334">
    <property type="entry name" value="MITOCHONDRIAL 28S RIBOSOMAL PROTEIN S10"/>
    <property type="match status" value="1"/>
</dbReference>
<accession>A0A0C2M9R7</accession>
<evidence type="ECO:0000256" key="1">
    <source>
        <dbReference type="ARBA" id="ARBA00004173"/>
    </source>
</evidence>
<dbReference type="GO" id="GO:0006412">
    <property type="term" value="P:translation"/>
    <property type="evidence" value="ECO:0007669"/>
    <property type="project" value="InterPro"/>
</dbReference>
<evidence type="ECO:0000256" key="3">
    <source>
        <dbReference type="ARBA" id="ARBA00022980"/>
    </source>
</evidence>
<dbReference type="InterPro" id="IPR027486">
    <property type="entry name" value="Ribosomal_uS10_dom"/>
</dbReference>
<dbReference type="OrthoDB" id="366214at2759"/>
<evidence type="ECO:0000256" key="7">
    <source>
        <dbReference type="ARBA" id="ARBA00035544"/>
    </source>
</evidence>
<evidence type="ECO:0000256" key="6">
    <source>
        <dbReference type="ARBA" id="ARBA00035261"/>
    </source>
</evidence>
<organism evidence="9 10">
    <name type="scientific">Thelohanellus kitauei</name>
    <name type="common">Myxosporean</name>
    <dbReference type="NCBI Taxonomy" id="669202"/>
    <lineage>
        <taxon>Eukaryota</taxon>
        <taxon>Metazoa</taxon>
        <taxon>Cnidaria</taxon>
        <taxon>Myxozoa</taxon>
        <taxon>Myxosporea</taxon>
        <taxon>Bivalvulida</taxon>
        <taxon>Platysporina</taxon>
        <taxon>Myxobolidae</taxon>
        <taxon>Thelohanellus</taxon>
    </lineage>
</organism>
<dbReference type="GO" id="GO:0003735">
    <property type="term" value="F:structural constituent of ribosome"/>
    <property type="evidence" value="ECO:0007669"/>
    <property type="project" value="InterPro"/>
</dbReference>
<reference evidence="9 10" key="1">
    <citation type="journal article" date="2014" name="Genome Biol. Evol.">
        <title>The genome of the myxosporean Thelohanellus kitauei shows adaptations to nutrient acquisition within its fish host.</title>
        <authorList>
            <person name="Yang Y."/>
            <person name="Xiong J."/>
            <person name="Zhou Z."/>
            <person name="Huo F."/>
            <person name="Miao W."/>
            <person name="Ran C."/>
            <person name="Liu Y."/>
            <person name="Zhang J."/>
            <person name="Feng J."/>
            <person name="Wang M."/>
            <person name="Wang M."/>
            <person name="Wang L."/>
            <person name="Yao B."/>
        </authorList>
    </citation>
    <scope>NUCLEOTIDE SEQUENCE [LARGE SCALE GENOMIC DNA]</scope>
    <source>
        <strain evidence="9">Wuqing</strain>
    </source>
</reference>
<keyword evidence="5" id="KW-0687">Ribonucleoprotein</keyword>
<evidence type="ECO:0000256" key="4">
    <source>
        <dbReference type="ARBA" id="ARBA00023128"/>
    </source>
</evidence>
<gene>
    <name evidence="9" type="ORF">RF11_08126</name>
</gene>
<dbReference type="AlphaFoldDB" id="A0A0C2M9R7"/>
<sequence>MRGMLKYRRLISFQNRISPRLRIASPEPTSNKPNYFSVQTRGIKNESFIGYTFKNTEPKQLLFESITIKLFSHDEVVLETFCKVTQQVLHELGIENSGVIILPYKNKIFTTLRSPFIFTVARAQYEIRTFRRYFELRKLTEDTANTVLSYLQYHLPEGMAMHVKHVTVLPCPRFLTESMESDEMKEQFENYKKESNEYIIDMIDDLS</sequence>
<dbReference type="HAMAP" id="MF_00508">
    <property type="entry name" value="Ribosomal_uS10"/>
    <property type="match status" value="1"/>
</dbReference>
<keyword evidence="10" id="KW-1185">Reference proteome</keyword>
<dbReference type="InterPro" id="IPR036838">
    <property type="entry name" value="Ribosomal_uS10_dom_sf"/>
</dbReference>
<dbReference type="Pfam" id="PF00338">
    <property type="entry name" value="Ribosomal_S10"/>
    <property type="match status" value="1"/>
</dbReference>
<proteinExistence type="inferred from homology"/>
<dbReference type="InterPro" id="IPR040055">
    <property type="entry name" value="Ribosomal_uS10m"/>
</dbReference>
<evidence type="ECO:0000313" key="10">
    <source>
        <dbReference type="Proteomes" id="UP000031668"/>
    </source>
</evidence>
<dbReference type="GO" id="GO:0005763">
    <property type="term" value="C:mitochondrial small ribosomal subunit"/>
    <property type="evidence" value="ECO:0007669"/>
    <property type="project" value="InterPro"/>
</dbReference>
<dbReference type="PANTHER" id="PTHR13334:SF4">
    <property type="entry name" value="SMALL RIBOSOMAL SUBUNIT PROTEIN US10M"/>
    <property type="match status" value="1"/>
</dbReference>